<dbReference type="GeneID" id="114244587"/>
<dbReference type="Gene3D" id="2.170.270.10">
    <property type="entry name" value="SET domain"/>
    <property type="match status" value="1"/>
</dbReference>
<dbReference type="PANTHER" id="PTHR46455">
    <property type="entry name" value="SET AND MYND DOMAIN CONTAINING, ARTHROPOD-SPECIFIC, MEMBER 4, ISOFORM A"/>
    <property type="match status" value="1"/>
</dbReference>
<dbReference type="InterPro" id="IPR053010">
    <property type="entry name" value="SET_SmydA-8"/>
</dbReference>
<dbReference type="GO" id="GO:0008170">
    <property type="term" value="F:N-methyltransferase activity"/>
    <property type="evidence" value="ECO:0007669"/>
    <property type="project" value="UniProtKB-ARBA"/>
</dbReference>
<dbReference type="InterPro" id="IPR046341">
    <property type="entry name" value="SET_dom_sf"/>
</dbReference>
<dbReference type="GO" id="GO:0008757">
    <property type="term" value="F:S-adenosylmethionine-dependent methyltransferase activity"/>
    <property type="evidence" value="ECO:0007669"/>
    <property type="project" value="UniProtKB-ARBA"/>
</dbReference>
<dbReference type="PROSITE" id="PS50280">
    <property type="entry name" value="SET"/>
    <property type="match status" value="1"/>
</dbReference>
<evidence type="ECO:0000313" key="3">
    <source>
        <dbReference type="RefSeq" id="XP_028032248.1"/>
    </source>
</evidence>
<reference evidence="3" key="1">
    <citation type="submission" date="2025-08" db="UniProtKB">
        <authorList>
            <consortium name="RefSeq"/>
        </authorList>
    </citation>
    <scope>IDENTIFICATION</scope>
    <source>
        <tissue evidence="3">Silk gland</tissue>
    </source>
</reference>
<feature type="domain" description="SET" evidence="1">
    <location>
        <begin position="28"/>
        <end position="251"/>
    </location>
</feature>
<dbReference type="Pfam" id="PF00856">
    <property type="entry name" value="SET"/>
    <property type="match status" value="1"/>
</dbReference>
<keyword evidence="2" id="KW-1185">Reference proteome</keyword>
<dbReference type="GO" id="GO:0008276">
    <property type="term" value="F:protein methyltransferase activity"/>
    <property type="evidence" value="ECO:0007669"/>
    <property type="project" value="UniProtKB-ARBA"/>
</dbReference>
<dbReference type="Gene3D" id="6.10.140.2220">
    <property type="match status" value="1"/>
</dbReference>
<dbReference type="SMART" id="SM00317">
    <property type="entry name" value="SET"/>
    <property type="match status" value="1"/>
</dbReference>
<dbReference type="AlphaFoldDB" id="A0A6J2JSI6"/>
<dbReference type="CDD" id="cd20071">
    <property type="entry name" value="SET_SMYD"/>
    <property type="match status" value="1"/>
</dbReference>
<gene>
    <name evidence="3" type="primary">LOC114244587</name>
</gene>
<dbReference type="OrthoDB" id="5945798at2759"/>
<organism evidence="2 3">
    <name type="scientific">Bombyx mandarina</name>
    <name type="common">Wild silk moth</name>
    <name type="synonym">Wild silkworm</name>
    <dbReference type="NCBI Taxonomy" id="7092"/>
    <lineage>
        <taxon>Eukaryota</taxon>
        <taxon>Metazoa</taxon>
        <taxon>Ecdysozoa</taxon>
        <taxon>Arthropoda</taxon>
        <taxon>Hexapoda</taxon>
        <taxon>Insecta</taxon>
        <taxon>Pterygota</taxon>
        <taxon>Neoptera</taxon>
        <taxon>Endopterygota</taxon>
        <taxon>Lepidoptera</taxon>
        <taxon>Glossata</taxon>
        <taxon>Ditrysia</taxon>
        <taxon>Bombycoidea</taxon>
        <taxon>Bombycidae</taxon>
        <taxon>Bombycinae</taxon>
        <taxon>Bombyx</taxon>
    </lineage>
</organism>
<dbReference type="Proteomes" id="UP000504629">
    <property type="component" value="Unplaced"/>
</dbReference>
<proteinExistence type="predicted"/>
<dbReference type="SUPFAM" id="SSF82199">
    <property type="entry name" value="SET domain"/>
    <property type="match status" value="1"/>
</dbReference>
<evidence type="ECO:0000259" key="1">
    <source>
        <dbReference type="PROSITE" id="PS50280"/>
    </source>
</evidence>
<name>A0A6J2JSI6_BOMMA</name>
<protein>
    <submittedName>
        <fullName evidence="3">SET domain-containing protein SmydA-8-like isoform X3</fullName>
    </submittedName>
</protein>
<dbReference type="PANTHER" id="PTHR46455:SF3">
    <property type="entry name" value="SET AND MYND DOMAIN CONTAINING, ARTHROPOD-SPECIFIC, MEMBER 9, ISOFORM A-RELATED"/>
    <property type="match status" value="1"/>
</dbReference>
<dbReference type="Gene3D" id="1.10.220.160">
    <property type="match status" value="1"/>
</dbReference>
<evidence type="ECO:0000313" key="2">
    <source>
        <dbReference type="Proteomes" id="UP000504629"/>
    </source>
</evidence>
<dbReference type="RefSeq" id="XP_028032248.1">
    <property type="nucleotide sequence ID" value="XM_028176447.1"/>
</dbReference>
<sequence length="389" mass="44092">MLSSNQLTQMVHKYLGLYNSTDCIQQICKWTVRESTVGGRGIIATEDILCGEVLFVDRPLIFGPRCGNVIRGCTVCSKFEDDGFFKCSLCALLLCSTECQDFHTDDCNIIAGWKKKVDIEEIDEIVMSHALAAIRALSLNQEQKQFMSALAAHTLPQHGGEIIKLKQYFEIPEEIEKDMIFACQALDTNAFQIATPYGKKEMSLRGLYPVAGLMNHSCLPNATYSYNDERQMIVKTSRFIAAGTEIFTCYSGILWGTTTRRSYLFKTKHFWCKCERCADPTENELTESRLSLKLVLCRDILATLAALGLEDSHLCGLLFYHLHATLAERARRHPDLYDGLKSEIESTIERAYRILRGDISAPVDLELRYRYLGPDCEKPQQERFSILSI</sequence>
<accession>A0A6J2JSI6</accession>
<dbReference type="InterPro" id="IPR001214">
    <property type="entry name" value="SET_dom"/>
</dbReference>